<dbReference type="EMBL" id="JACHCA010000017">
    <property type="protein sequence ID" value="MBB6130772.1"/>
    <property type="molecule type" value="Genomic_DNA"/>
</dbReference>
<evidence type="ECO:0000259" key="1">
    <source>
        <dbReference type="Pfam" id="PF00534"/>
    </source>
</evidence>
<dbReference type="GO" id="GO:0016757">
    <property type="term" value="F:glycosyltransferase activity"/>
    <property type="evidence" value="ECO:0007669"/>
    <property type="project" value="UniProtKB-KW"/>
</dbReference>
<dbReference type="Gene3D" id="3.40.50.2000">
    <property type="entry name" value="Glycogen Phosphorylase B"/>
    <property type="match status" value="2"/>
</dbReference>
<organism evidence="3 4">
    <name type="scientific">Mucilaginibacter lappiensis</name>
    <dbReference type="NCBI Taxonomy" id="354630"/>
    <lineage>
        <taxon>Bacteria</taxon>
        <taxon>Pseudomonadati</taxon>
        <taxon>Bacteroidota</taxon>
        <taxon>Sphingobacteriia</taxon>
        <taxon>Sphingobacteriales</taxon>
        <taxon>Sphingobacteriaceae</taxon>
        <taxon>Mucilaginibacter</taxon>
    </lineage>
</organism>
<protein>
    <submittedName>
        <fullName evidence="3">Rhamnosyl/mannosyltransferase</fullName>
        <ecNumber evidence="3">2.4.1.-</ecNumber>
    </submittedName>
</protein>
<dbReference type="PANTHER" id="PTHR12526:SF627">
    <property type="entry name" value="D-RHAMNOSYLTRANSFERASE WBPZ"/>
    <property type="match status" value="1"/>
</dbReference>
<evidence type="ECO:0000259" key="2">
    <source>
        <dbReference type="Pfam" id="PF13439"/>
    </source>
</evidence>
<dbReference type="SUPFAM" id="SSF53756">
    <property type="entry name" value="UDP-Glycosyltransferase/glycogen phosphorylase"/>
    <property type="match status" value="1"/>
</dbReference>
<keyword evidence="3" id="KW-0808">Transferase</keyword>
<dbReference type="PANTHER" id="PTHR12526">
    <property type="entry name" value="GLYCOSYLTRANSFERASE"/>
    <property type="match status" value="1"/>
</dbReference>
<dbReference type="Pfam" id="PF00534">
    <property type="entry name" value="Glycos_transf_1"/>
    <property type="match status" value="1"/>
</dbReference>
<keyword evidence="3" id="KW-0328">Glycosyltransferase</keyword>
<evidence type="ECO:0000313" key="4">
    <source>
        <dbReference type="Proteomes" id="UP000548326"/>
    </source>
</evidence>
<name>A0A841JKG8_9SPHI</name>
<accession>A0A841JKG8</accession>
<dbReference type="EC" id="2.4.1.-" evidence="3"/>
<dbReference type="Proteomes" id="UP000548326">
    <property type="component" value="Unassembled WGS sequence"/>
</dbReference>
<proteinExistence type="predicted"/>
<comment type="caution">
    <text evidence="3">The sequence shown here is derived from an EMBL/GenBank/DDBJ whole genome shotgun (WGS) entry which is preliminary data.</text>
</comment>
<feature type="domain" description="Glycosyltransferase subfamily 4-like N-terminal" evidence="2">
    <location>
        <begin position="14"/>
        <end position="149"/>
    </location>
</feature>
<sequence length="391" mass="44304">MKVLQIGKFYPVRGGVEKVMYDLMIGLSEQGVDSDMLCVAAEDYPCGTIIINLHARLICVPALAKFSATMIAPAMIEKLRKICTNYQIIHIHHPDPMACLALFLSGFKGKVVLHWHSDILKQKLLLKLYKPLQQWLIKRADLIVGTSPVYVADSPFLKKFQKKTDFIPIGIEEINPDQEKVAWIRATFSNKKLIFSLGRLVEYKGYSYLIKAAQYLDGDCVILIGGTGPLKENLQKLIYLLHVEDKVKLLGHVPDEDVPHYYGACDIFCLSSILKTEAFAIVQIEAMSCGKPIISTQIPGSGVSWVNTHEQSGITVEIQNERVLAEAIQLLRSDQKLYQTLKDGARQRFNENFTKRIMIQKSIRLYESLIQKYSSDEQSTLYNIDNLEKQH</sequence>
<dbReference type="RefSeq" id="WP_183589461.1">
    <property type="nucleotide sequence ID" value="NZ_JACHCA010000017.1"/>
</dbReference>
<feature type="domain" description="Glycosyl transferase family 1" evidence="1">
    <location>
        <begin position="180"/>
        <end position="348"/>
    </location>
</feature>
<dbReference type="AlphaFoldDB" id="A0A841JKG8"/>
<reference evidence="3 4" key="1">
    <citation type="submission" date="2020-08" db="EMBL/GenBank/DDBJ databases">
        <title>Genomic Encyclopedia of Type Strains, Phase IV (KMG-V): Genome sequencing to study the core and pangenomes of soil and plant-associated prokaryotes.</title>
        <authorList>
            <person name="Whitman W."/>
        </authorList>
    </citation>
    <scope>NUCLEOTIDE SEQUENCE [LARGE SCALE GENOMIC DNA]</scope>
    <source>
        <strain evidence="3 4">MP601</strain>
    </source>
</reference>
<evidence type="ECO:0000313" key="3">
    <source>
        <dbReference type="EMBL" id="MBB6130772.1"/>
    </source>
</evidence>
<dbReference type="Pfam" id="PF13439">
    <property type="entry name" value="Glyco_transf_4"/>
    <property type="match status" value="1"/>
</dbReference>
<gene>
    <name evidence="3" type="ORF">HDF22_004917</name>
</gene>
<dbReference type="InterPro" id="IPR001296">
    <property type="entry name" value="Glyco_trans_1"/>
</dbReference>
<dbReference type="InterPro" id="IPR028098">
    <property type="entry name" value="Glyco_trans_4-like_N"/>
</dbReference>